<dbReference type="EMBL" id="JAYMYR010000003">
    <property type="protein sequence ID" value="KAK7372529.1"/>
    <property type="molecule type" value="Genomic_DNA"/>
</dbReference>
<protein>
    <submittedName>
        <fullName evidence="2">Uncharacterized protein</fullName>
    </submittedName>
</protein>
<dbReference type="Proteomes" id="UP001374584">
    <property type="component" value="Unassembled WGS sequence"/>
</dbReference>
<comment type="caution">
    <text evidence="2">The sequence shown here is derived from an EMBL/GenBank/DDBJ whole genome shotgun (WGS) entry which is preliminary data.</text>
</comment>
<dbReference type="AlphaFoldDB" id="A0AAN9RI99"/>
<evidence type="ECO:0000313" key="3">
    <source>
        <dbReference type="Proteomes" id="UP001374584"/>
    </source>
</evidence>
<keyword evidence="1" id="KW-0732">Signal</keyword>
<reference evidence="2 3" key="1">
    <citation type="submission" date="2024-01" db="EMBL/GenBank/DDBJ databases">
        <title>The genomes of 5 underutilized Papilionoideae crops provide insights into root nodulation and disease resistanc.</title>
        <authorList>
            <person name="Jiang F."/>
        </authorList>
    </citation>
    <scope>NUCLEOTIDE SEQUENCE [LARGE SCALE GENOMIC DNA]</scope>
    <source>
        <strain evidence="2">JINMINGXINNONG_FW02</strain>
        <tissue evidence="2">Leaves</tissue>
    </source>
</reference>
<evidence type="ECO:0000256" key="1">
    <source>
        <dbReference type="SAM" id="SignalP"/>
    </source>
</evidence>
<sequence>MMRNNKMKSIGIVIMMMMMMLSCTEGSDIIPEKSCSAKCAPGCVFANLAYPICYAICIDKCKHPDPPSVYSDCFSSCNIIIKSSSNNIGLLGAFRVYLGKKKHNATIVSVNTSVGECVNLG</sequence>
<keyword evidence="3" id="KW-1185">Reference proteome</keyword>
<gene>
    <name evidence="2" type="ORF">VNO80_05910</name>
</gene>
<dbReference type="PROSITE" id="PS51257">
    <property type="entry name" value="PROKAR_LIPOPROTEIN"/>
    <property type="match status" value="1"/>
</dbReference>
<accession>A0AAN9RI99</accession>
<name>A0AAN9RI99_PHACN</name>
<organism evidence="2 3">
    <name type="scientific">Phaseolus coccineus</name>
    <name type="common">Scarlet runner bean</name>
    <name type="synonym">Phaseolus multiflorus</name>
    <dbReference type="NCBI Taxonomy" id="3886"/>
    <lineage>
        <taxon>Eukaryota</taxon>
        <taxon>Viridiplantae</taxon>
        <taxon>Streptophyta</taxon>
        <taxon>Embryophyta</taxon>
        <taxon>Tracheophyta</taxon>
        <taxon>Spermatophyta</taxon>
        <taxon>Magnoliopsida</taxon>
        <taxon>eudicotyledons</taxon>
        <taxon>Gunneridae</taxon>
        <taxon>Pentapetalae</taxon>
        <taxon>rosids</taxon>
        <taxon>fabids</taxon>
        <taxon>Fabales</taxon>
        <taxon>Fabaceae</taxon>
        <taxon>Papilionoideae</taxon>
        <taxon>50 kb inversion clade</taxon>
        <taxon>NPAAA clade</taxon>
        <taxon>indigoferoid/millettioid clade</taxon>
        <taxon>Phaseoleae</taxon>
        <taxon>Phaseolus</taxon>
    </lineage>
</organism>
<proteinExistence type="predicted"/>
<feature type="signal peptide" evidence="1">
    <location>
        <begin position="1"/>
        <end position="26"/>
    </location>
</feature>
<evidence type="ECO:0000313" key="2">
    <source>
        <dbReference type="EMBL" id="KAK7372529.1"/>
    </source>
</evidence>
<feature type="chain" id="PRO_5042818663" evidence="1">
    <location>
        <begin position="27"/>
        <end position="121"/>
    </location>
</feature>